<reference evidence="1 2" key="1">
    <citation type="journal article" date="2017" name="Int. J. Syst. Evol. Microbiol.">
        <title>Ramlibacter alkalitolerans sp. nov., alkali-tolerant bacterium isolated from soil of ginseng.</title>
        <authorList>
            <person name="Lee D.H."/>
            <person name="Cha C.J."/>
        </authorList>
    </citation>
    <scope>NUCLEOTIDE SEQUENCE [LARGE SCALE GENOMIC DNA]</scope>
    <source>
        <strain evidence="1 2">KACC 19305</strain>
    </source>
</reference>
<evidence type="ECO:0000313" key="2">
    <source>
        <dbReference type="Proteomes" id="UP000622707"/>
    </source>
</evidence>
<organism evidence="1 2">
    <name type="scientific">Ramlibacter alkalitolerans</name>
    <dbReference type="NCBI Taxonomy" id="2039631"/>
    <lineage>
        <taxon>Bacteria</taxon>
        <taxon>Pseudomonadati</taxon>
        <taxon>Pseudomonadota</taxon>
        <taxon>Betaproteobacteria</taxon>
        <taxon>Burkholderiales</taxon>
        <taxon>Comamonadaceae</taxon>
        <taxon>Ramlibacter</taxon>
    </lineage>
</organism>
<sequence length="111" mass="12046">MSTAPEPSPDLLAVDLLRVQMESMPAEDLQEHIDALRAVLAALVESRHLRPHISLTAAANLDRLIRKVQAKLPYALDLLCALRVAAAWLDAARQAESEKAGSGCRPSRLDA</sequence>
<evidence type="ECO:0000313" key="1">
    <source>
        <dbReference type="EMBL" id="MBL0427331.1"/>
    </source>
</evidence>
<protein>
    <submittedName>
        <fullName evidence="1">Uncharacterized protein</fullName>
    </submittedName>
</protein>
<dbReference type="EMBL" id="JAEQND010000011">
    <property type="protein sequence ID" value="MBL0427331.1"/>
    <property type="molecule type" value="Genomic_DNA"/>
</dbReference>
<gene>
    <name evidence="1" type="ORF">JI746_19620</name>
</gene>
<dbReference type="RefSeq" id="WP_201691961.1">
    <property type="nucleotide sequence ID" value="NZ_JAEQND010000011.1"/>
</dbReference>
<comment type="caution">
    <text evidence="1">The sequence shown here is derived from an EMBL/GenBank/DDBJ whole genome shotgun (WGS) entry which is preliminary data.</text>
</comment>
<accession>A0ABS1JT52</accession>
<name>A0ABS1JT52_9BURK</name>
<proteinExistence type="predicted"/>
<keyword evidence="2" id="KW-1185">Reference proteome</keyword>
<dbReference type="Proteomes" id="UP000622707">
    <property type="component" value="Unassembled WGS sequence"/>
</dbReference>